<dbReference type="SUPFAM" id="SSF56563">
    <property type="entry name" value="Major capsid protein gp5"/>
    <property type="match status" value="1"/>
</dbReference>
<dbReference type="Pfam" id="PF05065">
    <property type="entry name" value="Phage_capsid"/>
    <property type="match status" value="1"/>
</dbReference>
<dbReference type="RefSeq" id="WP_160860642.1">
    <property type="nucleotide sequence ID" value="NZ_WUMK01000006.1"/>
</dbReference>
<gene>
    <name evidence="3" type="ORF">GR138_18155</name>
</gene>
<comment type="caution">
    <text evidence="3">The sequence shown here is derived from an EMBL/GenBank/DDBJ whole genome shotgun (WGS) entry which is preliminary data.</text>
</comment>
<proteinExistence type="predicted"/>
<keyword evidence="4" id="KW-1185">Reference proteome</keyword>
<name>A0A6N8SJS4_9HYPH</name>
<reference evidence="3 4" key="1">
    <citation type="submission" date="2019-12" db="EMBL/GenBank/DDBJ databases">
        <title>Shinella kummerowiae sp. nov., a symbiotic bacterium isolated from root nodules of the herbal legume Kummerowia stipulacea.</title>
        <authorList>
            <person name="Gao J."/>
        </authorList>
    </citation>
    <scope>NUCLEOTIDE SEQUENCE [LARGE SCALE GENOMIC DNA]</scope>
    <source>
        <strain evidence="3 4">CCBAU 25048</strain>
    </source>
</reference>
<protein>
    <submittedName>
        <fullName evidence="3">Phage major capsid protein</fullName>
    </submittedName>
</protein>
<comment type="subcellular location">
    <subcellularLocation>
        <location evidence="1">Virion</location>
    </subcellularLocation>
</comment>
<feature type="domain" description="Phage capsid-like C-terminal" evidence="2">
    <location>
        <begin position="128"/>
        <end position="413"/>
    </location>
</feature>
<dbReference type="EMBL" id="WUMK01000006">
    <property type="protein sequence ID" value="MXN47122.1"/>
    <property type="molecule type" value="Genomic_DNA"/>
</dbReference>
<evidence type="ECO:0000256" key="1">
    <source>
        <dbReference type="ARBA" id="ARBA00004328"/>
    </source>
</evidence>
<dbReference type="Gene3D" id="3.30.2320.10">
    <property type="entry name" value="hypothetical protein PF0899 domain"/>
    <property type="match status" value="1"/>
</dbReference>
<evidence type="ECO:0000313" key="4">
    <source>
        <dbReference type="Proteomes" id="UP000435802"/>
    </source>
</evidence>
<dbReference type="Gene3D" id="3.30.2400.10">
    <property type="entry name" value="Major capsid protein gp5"/>
    <property type="match status" value="1"/>
</dbReference>
<dbReference type="InterPro" id="IPR054612">
    <property type="entry name" value="Phage_capsid-like_C"/>
</dbReference>
<organism evidence="3 4">
    <name type="scientific">Shinella kummerowiae</name>
    <dbReference type="NCBI Taxonomy" id="417745"/>
    <lineage>
        <taxon>Bacteria</taxon>
        <taxon>Pseudomonadati</taxon>
        <taxon>Pseudomonadota</taxon>
        <taxon>Alphaproteobacteria</taxon>
        <taxon>Hyphomicrobiales</taxon>
        <taxon>Rhizobiaceae</taxon>
        <taxon>Shinella</taxon>
    </lineage>
</organism>
<evidence type="ECO:0000313" key="3">
    <source>
        <dbReference type="EMBL" id="MXN47122.1"/>
    </source>
</evidence>
<dbReference type="NCBIfam" id="TIGR01554">
    <property type="entry name" value="major_cap_HK97"/>
    <property type="match status" value="1"/>
</dbReference>
<accession>A0A6N8SJS4</accession>
<dbReference type="AlphaFoldDB" id="A0A6N8SJS4"/>
<dbReference type="Proteomes" id="UP000435802">
    <property type="component" value="Unassembled WGS sequence"/>
</dbReference>
<dbReference type="OrthoDB" id="9786516at2"/>
<sequence length="416" mass="44617">MTEIQKTAPEIKAVPETMTAAFDDFMEAFEAFKETNERRLGEIEQKMTADVVTRDKVDRINRAMDEQKRVLDQLALKKARPALGGSGDGSLEVAEHKAAFSAYMRRGDDGALRALEGKAMSVGSAADGGYLVPPETDTEIGRRLSAASPIRALATVRQVSGTVLKKPFATTGMAAGWVAETAARPQTGNAQLAELSFPTMELYAMPAATPALLDDAAVDVESWIASEIDIVFGEQEGTAFVSGDGINKPKGFLSYTNVAEASWSWGNIGYIATGAAGAFKASNPSDTLFDTIYALKAGHRQNGTFVMNRKTQGAIRKFKDADGNYLWRPPASAGQPASLLGFAIAEAEDMPDVAADSFSIAFGDFRSGYLVVDRTGVRVLRDPYSAKPYVLFYTTKRVGGGVQNFEAIKLVKFAAS</sequence>
<dbReference type="InterPro" id="IPR024455">
    <property type="entry name" value="Phage_capsid"/>
</dbReference>
<evidence type="ECO:0000259" key="2">
    <source>
        <dbReference type="Pfam" id="PF05065"/>
    </source>
</evidence>